<dbReference type="Proteomes" id="UP000469125">
    <property type="component" value="Unassembled WGS sequence"/>
</dbReference>
<dbReference type="SUPFAM" id="SSF46689">
    <property type="entry name" value="Homeodomain-like"/>
    <property type="match status" value="1"/>
</dbReference>
<reference evidence="5 6" key="1">
    <citation type="submission" date="2019-11" db="EMBL/GenBank/DDBJ databases">
        <authorList>
            <person name="Li X."/>
        </authorList>
    </citation>
    <scope>NUCLEOTIDE SEQUENCE [LARGE SCALE GENOMIC DNA]</scope>
    <source>
        <strain evidence="5 6">L9</strain>
    </source>
</reference>
<protein>
    <submittedName>
        <fullName evidence="5">TetR family transcriptional regulator</fullName>
    </submittedName>
</protein>
<keyword evidence="1" id="KW-0678">Repressor</keyword>
<dbReference type="Pfam" id="PF00440">
    <property type="entry name" value="TetR_N"/>
    <property type="match status" value="1"/>
</dbReference>
<sequence>MLNPKQIKLIEVGLDLFAEKGYHTTSIQEIAKAAGISKGAFYLYFQSKEDFITSAFQYFHEQITKQLEQIKRTNDEPSKSLADQITAITEYIHAHKGFITMHLREEISISNKTDQLIKQMKTENFQWMKDSILAIYGEKVSHILLDCIIQLDGLINGYFKWIIIDDIKIDRSEFGAYIVRRLDNLVQSMLVEQENALATVDQDPVGKRMQQLDIPQILLQLREKIKTLPLDRSKITELNQVVDEIEVEANKDEPKKLLIQGLLVHLQRYPVVHDECEHLAARFNMELLD</sequence>
<dbReference type="AlphaFoldDB" id="A0A6N8FPD6"/>
<evidence type="ECO:0000313" key="6">
    <source>
        <dbReference type="Proteomes" id="UP000469125"/>
    </source>
</evidence>
<dbReference type="Gene3D" id="1.10.357.10">
    <property type="entry name" value="Tetracycline Repressor, domain 2"/>
    <property type="match status" value="1"/>
</dbReference>
<dbReference type="InterPro" id="IPR050624">
    <property type="entry name" value="HTH-type_Tx_Regulator"/>
</dbReference>
<keyword evidence="6" id="KW-1185">Reference proteome</keyword>
<feature type="domain" description="HTH tetR-type" evidence="4">
    <location>
        <begin position="3"/>
        <end position="63"/>
    </location>
</feature>
<dbReference type="PRINTS" id="PR00455">
    <property type="entry name" value="HTHTETR"/>
</dbReference>
<dbReference type="GO" id="GO:0003677">
    <property type="term" value="F:DNA binding"/>
    <property type="evidence" value="ECO:0007669"/>
    <property type="project" value="UniProtKB-UniRule"/>
</dbReference>
<dbReference type="InterPro" id="IPR023772">
    <property type="entry name" value="DNA-bd_HTH_TetR-type_CS"/>
</dbReference>
<comment type="caution">
    <text evidence="5">The sequence shown here is derived from an EMBL/GenBank/DDBJ whole genome shotgun (WGS) entry which is preliminary data.</text>
</comment>
<dbReference type="PANTHER" id="PTHR43479">
    <property type="entry name" value="ACREF/ENVCD OPERON REPRESSOR-RELATED"/>
    <property type="match status" value="1"/>
</dbReference>
<name>A0A6N8FPD6_9BACI</name>
<dbReference type="InterPro" id="IPR009057">
    <property type="entry name" value="Homeodomain-like_sf"/>
</dbReference>
<evidence type="ECO:0000256" key="1">
    <source>
        <dbReference type="ARBA" id="ARBA00022491"/>
    </source>
</evidence>
<evidence type="ECO:0000256" key="3">
    <source>
        <dbReference type="PROSITE-ProRule" id="PRU00335"/>
    </source>
</evidence>
<dbReference type="InterPro" id="IPR001647">
    <property type="entry name" value="HTH_TetR"/>
</dbReference>
<evidence type="ECO:0000313" key="5">
    <source>
        <dbReference type="EMBL" id="MUK89689.1"/>
    </source>
</evidence>
<dbReference type="PROSITE" id="PS50977">
    <property type="entry name" value="HTH_TETR_2"/>
    <property type="match status" value="1"/>
</dbReference>
<keyword evidence="2 3" id="KW-0238">DNA-binding</keyword>
<evidence type="ECO:0000259" key="4">
    <source>
        <dbReference type="PROSITE" id="PS50977"/>
    </source>
</evidence>
<proteinExistence type="predicted"/>
<accession>A0A6N8FPD6</accession>
<gene>
    <name evidence="5" type="ORF">GMD78_15070</name>
</gene>
<feature type="DNA-binding region" description="H-T-H motif" evidence="3">
    <location>
        <begin position="26"/>
        <end position="45"/>
    </location>
</feature>
<dbReference type="PANTHER" id="PTHR43479:SF22">
    <property type="entry name" value="TRANSCRIPTIONAL REGULATOR, TETR FAMILY"/>
    <property type="match status" value="1"/>
</dbReference>
<organism evidence="5 6">
    <name type="scientific">Ornithinibacillus caprae</name>
    <dbReference type="NCBI Taxonomy" id="2678566"/>
    <lineage>
        <taxon>Bacteria</taxon>
        <taxon>Bacillati</taxon>
        <taxon>Bacillota</taxon>
        <taxon>Bacilli</taxon>
        <taxon>Bacillales</taxon>
        <taxon>Bacillaceae</taxon>
        <taxon>Ornithinibacillus</taxon>
    </lineage>
</organism>
<evidence type="ECO:0000256" key="2">
    <source>
        <dbReference type="ARBA" id="ARBA00023125"/>
    </source>
</evidence>
<dbReference type="PROSITE" id="PS01081">
    <property type="entry name" value="HTH_TETR_1"/>
    <property type="match status" value="1"/>
</dbReference>
<dbReference type="EMBL" id="WOCA01000013">
    <property type="protein sequence ID" value="MUK89689.1"/>
    <property type="molecule type" value="Genomic_DNA"/>
</dbReference>